<evidence type="ECO:0000256" key="4">
    <source>
        <dbReference type="ARBA" id="ARBA00022692"/>
    </source>
</evidence>
<evidence type="ECO:0000256" key="2">
    <source>
        <dbReference type="ARBA" id="ARBA00022448"/>
    </source>
</evidence>
<gene>
    <name evidence="9" type="ORF">QU24_18520</name>
</gene>
<dbReference type="InterPro" id="IPR020846">
    <property type="entry name" value="MFS_dom"/>
</dbReference>
<dbReference type="PANTHER" id="PTHR42718:SF46">
    <property type="entry name" value="BLR6921 PROTEIN"/>
    <property type="match status" value="1"/>
</dbReference>
<keyword evidence="3" id="KW-1003">Cell membrane</keyword>
<feature type="transmembrane region" description="Helical" evidence="7">
    <location>
        <begin position="48"/>
        <end position="69"/>
    </location>
</feature>
<feature type="transmembrane region" description="Helical" evidence="7">
    <location>
        <begin position="265"/>
        <end position="287"/>
    </location>
</feature>
<reference evidence="9 10" key="1">
    <citation type="submission" date="2014-11" db="EMBL/GenBank/DDBJ databases">
        <title>Genome sequencing of Pantoea rodasii ND03.</title>
        <authorList>
            <person name="Muhamad Yunos N.Y."/>
            <person name="Chan K.-G."/>
        </authorList>
    </citation>
    <scope>NUCLEOTIDE SEQUENCE [LARGE SCALE GENOMIC DNA]</scope>
    <source>
        <strain evidence="9 10">ND03</strain>
    </source>
</reference>
<comment type="caution">
    <text evidence="9">The sequence shown here is derived from an EMBL/GenBank/DDBJ whole genome shotgun (WGS) entry which is preliminary data.</text>
</comment>
<dbReference type="CDD" id="cd17321">
    <property type="entry name" value="MFS_MMR_MDR_like"/>
    <property type="match status" value="1"/>
</dbReference>
<dbReference type="AlphaFoldDB" id="A0A0B1R5W8"/>
<sequence length="454" mass="48547">MSVHHGENSNINIWAVFAVSLSIVIAMLDSTIANVALPVIAKDFQVRASASVVIVNAYQFAVVAALLPLAGLGKKLGNKSVFETGVLLFAISSLGCAISDTLNMLTIFRVIQGFGAAAILSVNAALIKEIYPEKILGRGLAMNVMIVSVSAAAGPSIAAAIMSVASWNCLFTINVPIAIVSLLLSMLYLNKQPNQRTKFDISGAMLVFTLTLFFACFVLGLTRQHLLSALSGTVGSVIMLLWLFDNQRRKMNQALIPLSVFADRTFSLSLMMSTLSYCTQLLAYVSLPFYFHNILHRDVVQVGLLLTAWPLATTITSLVAGELLKGHNPNLIASLGLGILFCGMITMTILPAQPRNIDIIWRVALCGAGFGLFQSPNNFLIMTSVSNENTSVASGLLGSSRLLGQITGSAIVAIFLNLNEAHATSYSILTGAIICLLSLIFSCLRMNAGNQIRN</sequence>
<dbReference type="PRINTS" id="PR01036">
    <property type="entry name" value="TCRTETB"/>
</dbReference>
<feature type="transmembrane region" description="Helical" evidence="7">
    <location>
        <begin position="331"/>
        <end position="353"/>
    </location>
</feature>
<feature type="transmembrane region" description="Helical" evidence="7">
    <location>
        <begin position="226"/>
        <end position="244"/>
    </location>
</feature>
<keyword evidence="6 7" id="KW-0472">Membrane</keyword>
<feature type="transmembrane region" description="Helical" evidence="7">
    <location>
        <begin position="106"/>
        <end position="127"/>
    </location>
</feature>
<keyword evidence="2" id="KW-0813">Transport</keyword>
<dbReference type="InterPro" id="IPR011701">
    <property type="entry name" value="MFS"/>
</dbReference>
<evidence type="ECO:0000313" key="10">
    <source>
        <dbReference type="Proteomes" id="UP000030853"/>
    </source>
</evidence>
<feature type="transmembrane region" description="Helical" evidence="7">
    <location>
        <begin position="201"/>
        <end position="220"/>
    </location>
</feature>
<feature type="domain" description="Major facilitator superfamily (MFS) profile" evidence="8">
    <location>
        <begin position="15"/>
        <end position="450"/>
    </location>
</feature>
<dbReference type="SUPFAM" id="SSF103473">
    <property type="entry name" value="MFS general substrate transporter"/>
    <property type="match status" value="1"/>
</dbReference>
<dbReference type="GO" id="GO:0022857">
    <property type="term" value="F:transmembrane transporter activity"/>
    <property type="evidence" value="ECO:0007669"/>
    <property type="project" value="InterPro"/>
</dbReference>
<proteinExistence type="predicted"/>
<feature type="transmembrane region" description="Helical" evidence="7">
    <location>
        <begin position="299"/>
        <end position="319"/>
    </location>
</feature>
<evidence type="ECO:0000313" key="9">
    <source>
        <dbReference type="EMBL" id="KHJ66587.1"/>
    </source>
</evidence>
<dbReference type="Pfam" id="PF07690">
    <property type="entry name" value="MFS_1"/>
    <property type="match status" value="1"/>
</dbReference>
<evidence type="ECO:0000256" key="1">
    <source>
        <dbReference type="ARBA" id="ARBA00004651"/>
    </source>
</evidence>
<feature type="transmembrane region" description="Helical" evidence="7">
    <location>
        <begin position="139"/>
        <end position="165"/>
    </location>
</feature>
<keyword evidence="4 7" id="KW-0812">Transmembrane</keyword>
<evidence type="ECO:0000256" key="7">
    <source>
        <dbReference type="SAM" id="Phobius"/>
    </source>
</evidence>
<evidence type="ECO:0000259" key="8">
    <source>
        <dbReference type="PROSITE" id="PS50850"/>
    </source>
</evidence>
<dbReference type="InterPro" id="IPR036259">
    <property type="entry name" value="MFS_trans_sf"/>
</dbReference>
<dbReference type="Gene3D" id="1.20.1720.10">
    <property type="entry name" value="Multidrug resistance protein D"/>
    <property type="match status" value="1"/>
</dbReference>
<accession>A0A0B1R5W8</accession>
<dbReference type="RefSeq" id="WP_039334017.1">
    <property type="nucleotide sequence ID" value="NZ_JTJJ01000074.1"/>
</dbReference>
<dbReference type="Proteomes" id="UP000030853">
    <property type="component" value="Unassembled WGS sequence"/>
</dbReference>
<organism evidence="9 10">
    <name type="scientific">Pantoea rodasii</name>
    <dbReference type="NCBI Taxonomy" id="1076549"/>
    <lineage>
        <taxon>Bacteria</taxon>
        <taxon>Pseudomonadati</taxon>
        <taxon>Pseudomonadota</taxon>
        <taxon>Gammaproteobacteria</taxon>
        <taxon>Enterobacterales</taxon>
        <taxon>Erwiniaceae</taxon>
        <taxon>Pantoea</taxon>
    </lineage>
</organism>
<evidence type="ECO:0000256" key="3">
    <source>
        <dbReference type="ARBA" id="ARBA00022475"/>
    </source>
</evidence>
<name>A0A0B1R5W8_9GAMM</name>
<feature type="transmembrane region" description="Helical" evidence="7">
    <location>
        <begin position="424"/>
        <end position="444"/>
    </location>
</feature>
<dbReference type="PANTHER" id="PTHR42718">
    <property type="entry name" value="MAJOR FACILITATOR SUPERFAMILY MULTIDRUG TRANSPORTER MFSC"/>
    <property type="match status" value="1"/>
</dbReference>
<comment type="subcellular location">
    <subcellularLocation>
        <location evidence="1">Cell membrane</location>
        <topology evidence="1">Multi-pass membrane protein</topology>
    </subcellularLocation>
</comment>
<dbReference type="GO" id="GO:0005886">
    <property type="term" value="C:plasma membrane"/>
    <property type="evidence" value="ECO:0007669"/>
    <property type="project" value="UniProtKB-SubCell"/>
</dbReference>
<keyword evidence="5 7" id="KW-1133">Transmembrane helix</keyword>
<feature type="transmembrane region" description="Helical" evidence="7">
    <location>
        <begin position="402"/>
        <end position="418"/>
    </location>
</feature>
<protein>
    <submittedName>
        <fullName evidence="9">MFS transporter</fullName>
    </submittedName>
</protein>
<dbReference type="EMBL" id="JTJJ01000074">
    <property type="protein sequence ID" value="KHJ66587.1"/>
    <property type="molecule type" value="Genomic_DNA"/>
</dbReference>
<feature type="transmembrane region" description="Helical" evidence="7">
    <location>
        <begin position="12"/>
        <end position="36"/>
    </location>
</feature>
<feature type="transmembrane region" description="Helical" evidence="7">
    <location>
        <begin position="359"/>
        <end position="381"/>
    </location>
</feature>
<feature type="transmembrane region" description="Helical" evidence="7">
    <location>
        <begin position="171"/>
        <end position="189"/>
    </location>
</feature>
<evidence type="ECO:0000256" key="6">
    <source>
        <dbReference type="ARBA" id="ARBA00023136"/>
    </source>
</evidence>
<dbReference type="PROSITE" id="PS50850">
    <property type="entry name" value="MFS"/>
    <property type="match status" value="1"/>
</dbReference>
<evidence type="ECO:0000256" key="5">
    <source>
        <dbReference type="ARBA" id="ARBA00022989"/>
    </source>
</evidence>
<dbReference type="Gene3D" id="1.20.1250.20">
    <property type="entry name" value="MFS general substrate transporter like domains"/>
    <property type="match status" value="1"/>
</dbReference>